<comment type="caution">
    <text evidence="2">The sequence shown here is derived from an EMBL/GenBank/DDBJ whole genome shotgun (WGS) entry which is preliminary data.</text>
</comment>
<proteinExistence type="predicted"/>
<organism evidence="2 3">
    <name type="scientific">Microthlaspi erraticum</name>
    <dbReference type="NCBI Taxonomy" id="1685480"/>
    <lineage>
        <taxon>Eukaryota</taxon>
        <taxon>Viridiplantae</taxon>
        <taxon>Streptophyta</taxon>
        <taxon>Embryophyta</taxon>
        <taxon>Tracheophyta</taxon>
        <taxon>Spermatophyta</taxon>
        <taxon>Magnoliopsida</taxon>
        <taxon>eudicotyledons</taxon>
        <taxon>Gunneridae</taxon>
        <taxon>Pentapetalae</taxon>
        <taxon>rosids</taxon>
        <taxon>malvids</taxon>
        <taxon>Brassicales</taxon>
        <taxon>Brassicaceae</taxon>
        <taxon>Coluteocarpeae</taxon>
        <taxon>Microthlaspi</taxon>
    </lineage>
</organism>
<gene>
    <name evidence="2" type="ORF">MERR_LOCUS11333</name>
</gene>
<reference evidence="2" key="1">
    <citation type="submission" date="2020-01" db="EMBL/GenBank/DDBJ databases">
        <authorList>
            <person name="Mishra B."/>
        </authorList>
    </citation>
    <scope>NUCLEOTIDE SEQUENCE [LARGE SCALE GENOMIC DNA]</scope>
</reference>
<dbReference type="Proteomes" id="UP000467841">
    <property type="component" value="Unassembled WGS sequence"/>
</dbReference>
<evidence type="ECO:0000313" key="3">
    <source>
        <dbReference type="Proteomes" id="UP000467841"/>
    </source>
</evidence>
<keyword evidence="3" id="KW-1185">Reference proteome</keyword>
<dbReference type="EMBL" id="CACVBM020000865">
    <property type="protein sequence ID" value="CAA7024098.1"/>
    <property type="molecule type" value="Genomic_DNA"/>
</dbReference>
<evidence type="ECO:0000259" key="1">
    <source>
        <dbReference type="Pfam" id="PF03732"/>
    </source>
</evidence>
<evidence type="ECO:0000313" key="2">
    <source>
        <dbReference type="EMBL" id="CAA7024098.1"/>
    </source>
</evidence>
<accession>A0A6D2I7C4</accession>
<dbReference type="Pfam" id="PF03732">
    <property type="entry name" value="Retrotrans_gag"/>
    <property type="match status" value="1"/>
</dbReference>
<name>A0A6D2I7C4_9BRAS</name>
<feature type="domain" description="Retrotransposon gag" evidence="1">
    <location>
        <begin position="170"/>
        <end position="215"/>
    </location>
</feature>
<dbReference type="AlphaFoldDB" id="A0A6D2I7C4"/>
<sequence>MADIFFLHVRVQQKNENVYFFTRNTYESMNQMLSPQLSPETTFHVQRSSSLGMLSKLPFIVFGGKETLPLGAAPAQGRDDLYVGLLTQMLARFSPAVPHGALGVPPVAEAQQRAAVVGLPPYLEMMGHMQRIATPFVEGRAELEKADEWRLRLEQNFRSIRCPLEYQVELVVHYLSGDAHLWWRAIEGRRAVWTWGEFLEEFNAKYFSQEARDRLHIG</sequence>
<dbReference type="InterPro" id="IPR005162">
    <property type="entry name" value="Retrotrans_gag_dom"/>
</dbReference>
<protein>
    <recommendedName>
        <fullName evidence="1">Retrotransposon gag domain-containing protein</fullName>
    </recommendedName>
</protein>
<dbReference type="OrthoDB" id="1306017at2759"/>